<evidence type="ECO:0000313" key="3">
    <source>
        <dbReference type="Proteomes" id="UP000828390"/>
    </source>
</evidence>
<name>A0A9D4G1V1_DREPO</name>
<dbReference type="EMBL" id="JAIWYP010000006">
    <property type="protein sequence ID" value="KAH3807251.1"/>
    <property type="molecule type" value="Genomic_DNA"/>
</dbReference>
<sequence length="109" mass="12251">MNFSKHFLGETPKPHQQEGETNSCTYPPTSSFAARSGGSSPYPFPSTDDALGASKKSRGKHFEYNIFYDLQRGFRDRRFCETQLIQLVDDLARNLDAGQQSDLIPLDFG</sequence>
<comment type="caution">
    <text evidence="2">The sequence shown here is derived from an EMBL/GenBank/DDBJ whole genome shotgun (WGS) entry which is preliminary data.</text>
</comment>
<dbReference type="AlphaFoldDB" id="A0A9D4G1V1"/>
<gene>
    <name evidence="2" type="ORF">DPMN_135586</name>
</gene>
<reference evidence="2" key="1">
    <citation type="journal article" date="2019" name="bioRxiv">
        <title>The Genome of the Zebra Mussel, Dreissena polymorpha: A Resource for Invasive Species Research.</title>
        <authorList>
            <person name="McCartney M.A."/>
            <person name="Auch B."/>
            <person name="Kono T."/>
            <person name="Mallez S."/>
            <person name="Zhang Y."/>
            <person name="Obille A."/>
            <person name="Becker A."/>
            <person name="Abrahante J.E."/>
            <person name="Garbe J."/>
            <person name="Badalamenti J.P."/>
            <person name="Herman A."/>
            <person name="Mangelson H."/>
            <person name="Liachko I."/>
            <person name="Sullivan S."/>
            <person name="Sone E.D."/>
            <person name="Koren S."/>
            <person name="Silverstein K.A.T."/>
            <person name="Beckman K.B."/>
            <person name="Gohl D.M."/>
        </authorList>
    </citation>
    <scope>NUCLEOTIDE SEQUENCE</scope>
    <source>
        <strain evidence="2">Duluth1</strain>
        <tissue evidence="2">Whole animal</tissue>
    </source>
</reference>
<protein>
    <submittedName>
        <fullName evidence="2">Uncharacterized protein</fullName>
    </submittedName>
</protein>
<feature type="region of interest" description="Disordered" evidence="1">
    <location>
        <begin position="1"/>
        <end position="55"/>
    </location>
</feature>
<reference evidence="2" key="2">
    <citation type="submission" date="2020-11" db="EMBL/GenBank/DDBJ databases">
        <authorList>
            <person name="McCartney M.A."/>
            <person name="Auch B."/>
            <person name="Kono T."/>
            <person name="Mallez S."/>
            <person name="Becker A."/>
            <person name="Gohl D.M."/>
            <person name="Silverstein K.A.T."/>
            <person name="Koren S."/>
            <person name="Bechman K.B."/>
            <person name="Herman A."/>
            <person name="Abrahante J.E."/>
            <person name="Garbe J."/>
        </authorList>
    </citation>
    <scope>NUCLEOTIDE SEQUENCE</scope>
    <source>
        <strain evidence="2">Duluth1</strain>
        <tissue evidence="2">Whole animal</tissue>
    </source>
</reference>
<dbReference type="Proteomes" id="UP000828390">
    <property type="component" value="Unassembled WGS sequence"/>
</dbReference>
<proteinExistence type="predicted"/>
<keyword evidence="3" id="KW-1185">Reference proteome</keyword>
<accession>A0A9D4G1V1</accession>
<feature type="compositionally biased region" description="Polar residues" evidence="1">
    <location>
        <begin position="19"/>
        <end position="39"/>
    </location>
</feature>
<evidence type="ECO:0000256" key="1">
    <source>
        <dbReference type="SAM" id="MobiDB-lite"/>
    </source>
</evidence>
<evidence type="ECO:0000313" key="2">
    <source>
        <dbReference type="EMBL" id="KAH3807251.1"/>
    </source>
</evidence>
<organism evidence="2 3">
    <name type="scientific">Dreissena polymorpha</name>
    <name type="common">Zebra mussel</name>
    <name type="synonym">Mytilus polymorpha</name>
    <dbReference type="NCBI Taxonomy" id="45954"/>
    <lineage>
        <taxon>Eukaryota</taxon>
        <taxon>Metazoa</taxon>
        <taxon>Spiralia</taxon>
        <taxon>Lophotrochozoa</taxon>
        <taxon>Mollusca</taxon>
        <taxon>Bivalvia</taxon>
        <taxon>Autobranchia</taxon>
        <taxon>Heteroconchia</taxon>
        <taxon>Euheterodonta</taxon>
        <taxon>Imparidentia</taxon>
        <taxon>Neoheterodontei</taxon>
        <taxon>Myida</taxon>
        <taxon>Dreissenoidea</taxon>
        <taxon>Dreissenidae</taxon>
        <taxon>Dreissena</taxon>
    </lineage>
</organism>